<evidence type="ECO:0000256" key="11">
    <source>
        <dbReference type="SAM" id="Phobius"/>
    </source>
</evidence>
<dbReference type="GO" id="GO:0005886">
    <property type="term" value="C:plasma membrane"/>
    <property type="evidence" value="ECO:0007669"/>
    <property type="project" value="UniProtKB-SubCell"/>
</dbReference>
<dbReference type="RefSeq" id="WP_055213455.1">
    <property type="nucleotide sequence ID" value="NZ_CYXO01000002.1"/>
</dbReference>
<name>A0A173RE36_9FIRM</name>
<evidence type="ECO:0000259" key="12">
    <source>
        <dbReference type="PROSITE" id="PS50109"/>
    </source>
</evidence>
<dbReference type="Proteomes" id="UP000095597">
    <property type="component" value="Unassembled WGS sequence"/>
</dbReference>
<dbReference type="InterPro" id="IPR050351">
    <property type="entry name" value="BphY/WalK/GraS-like"/>
</dbReference>
<evidence type="ECO:0000256" key="7">
    <source>
        <dbReference type="ARBA" id="ARBA00022777"/>
    </source>
</evidence>
<dbReference type="EMBL" id="CYXO01000002">
    <property type="protein sequence ID" value="CUM76121.1"/>
    <property type="molecule type" value="Genomic_DNA"/>
</dbReference>
<reference evidence="13 15" key="1">
    <citation type="submission" date="2015-09" db="EMBL/GenBank/DDBJ databases">
        <authorList>
            <consortium name="Pathogen Informatics"/>
        </authorList>
    </citation>
    <scope>NUCLEOTIDE SEQUENCE [LARGE SCALE GENOMIC DNA]</scope>
    <source>
        <strain evidence="13 15">2789STDY5834961</strain>
    </source>
</reference>
<evidence type="ECO:0000313" key="13">
    <source>
        <dbReference type="EMBL" id="CUM76121.1"/>
    </source>
</evidence>
<dbReference type="GO" id="GO:0016036">
    <property type="term" value="P:cellular response to phosphate starvation"/>
    <property type="evidence" value="ECO:0007669"/>
    <property type="project" value="TreeGrafter"/>
</dbReference>
<dbReference type="SMART" id="SM00387">
    <property type="entry name" value="HATPase_c"/>
    <property type="match status" value="1"/>
</dbReference>
<dbReference type="Pfam" id="PF02518">
    <property type="entry name" value="HATPase_c"/>
    <property type="match status" value="1"/>
</dbReference>
<comment type="catalytic activity">
    <reaction evidence="1">
        <text>ATP + protein L-histidine = ADP + protein N-phospho-L-histidine.</text>
        <dbReference type="EC" id="2.7.13.3"/>
    </reaction>
</comment>
<dbReference type="PROSITE" id="PS50109">
    <property type="entry name" value="HIS_KIN"/>
    <property type="match status" value="1"/>
</dbReference>
<dbReference type="EMBL" id="WWSH01000003">
    <property type="protein sequence ID" value="MZK09757.1"/>
    <property type="molecule type" value="Genomic_DNA"/>
</dbReference>
<dbReference type="PRINTS" id="PR00344">
    <property type="entry name" value="BCTRLSENSOR"/>
</dbReference>
<evidence type="ECO:0000313" key="14">
    <source>
        <dbReference type="EMBL" id="MZK09757.1"/>
    </source>
</evidence>
<sequence>MKLLIAFFKDKTREISLYAGTVGIFIVVAFLYNIRMDALKYALLLVILWLLLYVITEYHRFRKKHLLLERFKKSTQECTKELPECRNLLELDYQELLGIFDEKILELKSEARIKGQDLSDYYGMWVHQIKTPIAAMHILLQSVEDENPALPELKEMKMELFKMEQYVEMVLTYLRMEDMSGDLQFEKVSLDKILKQSVRKYSQMFILQKIRLDYRPVERIVLTDEKWLEFVTEQILSNALKYTKNGGEIRICLEEKRGRECLVIEDNGIGIQAEDLPRVFEKGFTGYNGRADKKSTGIGLYLCKKIMDKMGHKIWIDSEVGKGTRVYLELTRQEWNPE</sequence>
<evidence type="ECO:0000256" key="1">
    <source>
        <dbReference type="ARBA" id="ARBA00000085"/>
    </source>
</evidence>
<evidence type="ECO:0000256" key="9">
    <source>
        <dbReference type="ARBA" id="ARBA00023012"/>
    </source>
</evidence>
<organism evidence="13 15">
    <name type="scientific">Dorea longicatena</name>
    <dbReference type="NCBI Taxonomy" id="88431"/>
    <lineage>
        <taxon>Bacteria</taxon>
        <taxon>Bacillati</taxon>
        <taxon>Bacillota</taxon>
        <taxon>Clostridia</taxon>
        <taxon>Lachnospirales</taxon>
        <taxon>Lachnospiraceae</taxon>
        <taxon>Dorea</taxon>
    </lineage>
</organism>
<protein>
    <recommendedName>
        <fullName evidence="3">histidine kinase</fullName>
        <ecNumber evidence="3">2.7.13.3</ecNumber>
    </recommendedName>
</protein>
<keyword evidence="10 11" id="KW-0472">Membrane</keyword>
<dbReference type="InterPro" id="IPR003594">
    <property type="entry name" value="HATPase_dom"/>
</dbReference>
<comment type="subcellular location">
    <subcellularLocation>
        <location evidence="2">Cell membrane</location>
        <topology evidence="2">Multi-pass membrane protein</topology>
    </subcellularLocation>
</comment>
<evidence type="ECO:0000256" key="10">
    <source>
        <dbReference type="ARBA" id="ARBA00023136"/>
    </source>
</evidence>
<dbReference type="OrthoDB" id="9780487at2"/>
<feature type="domain" description="Histidine kinase" evidence="12">
    <location>
        <begin position="124"/>
        <end position="334"/>
    </location>
</feature>
<keyword evidence="6 11" id="KW-0812">Transmembrane</keyword>
<evidence type="ECO:0000256" key="6">
    <source>
        <dbReference type="ARBA" id="ARBA00022692"/>
    </source>
</evidence>
<proteinExistence type="predicted"/>
<dbReference type="EC" id="2.7.13.3" evidence="3"/>
<keyword evidence="8 11" id="KW-1133">Transmembrane helix</keyword>
<dbReference type="GO" id="GO:0004721">
    <property type="term" value="F:phosphoprotein phosphatase activity"/>
    <property type="evidence" value="ECO:0007669"/>
    <property type="project" value="TreeGrafter"/>
</dbReference>
<dbReference type="PANTHER" id="PTHR45453">
    <property type="entry name" value="PHOSPHATE REGULON SENSOR PROTEIN PHOR"/>
    <property type="match status" value="1"/>
</dbReference>
<dbReference type="AlphaFoldDB" id="A0A173RE36"/>
<evidence type="ECO:0000256" key="4">
    <source>
        <dbReference type="ARBA" id="ARBA00022475"/>
    </source>
</evidence>
<dbReference type="InterPro" id="IPR005467">
    <property type="entry name" value="His_kinase_dom"/>
</dbReference>
<accession>A0A173RE36</accession>
<keyword evidence="4" id="KW-1003">Cell membrane</keyword>
<keyword evidence="9" id="KW-0902">Two-component regulatory system</keyword>
<dbReference type="GO" id="GO:0000155">
    <property type="term" value="F:phosphorelay sensor kinase activity"/>
    <property type="evidence" value="ECO:0007669"/>
    <property type="project" value="TreeGrafter"/>
</dbReference>
<evidence type="ECO:0000313" key="16">
    <source>
        <dbReference type="Proteomes" id="UP000449249"/>
    </source>
</evidence>
<keyword evidence="7 13" id="KW-0418">Kinase</keyword>
<evidence type="ECO:0000256" key="8">
    <source>
        <dbReference type="ARBA" id="ARBA00022989"/>
    </source>
</evidence>
<dbReference type="SUPFAM" id="SSF55874">
    <property type="entry name" value="ATPase domain of HSP90 chaperone/DNA topoisomerase II/histidine kinase"/>
    <property type="match status" value="1"/>
</dbReference>
<feature type="transmembrane region" description="Helical" evidence="11">
    <location>
        <begin position="15"/>
        <end position="32"/>
    </location>
</feature>
<dbReference type="InterPro" id="IPR036890">
    <property type="entry name" value="HATPase_C_sf"/>
</dbReference>
<evidence type="ECO:0000256" key="3">
    <source>
        <dbReference type="ARBA" id="ARBA00012438"/>
    </source>
</evidence>
<gene>
    <name evidence="13" type="primary">graS_1</name>
    <name evidence="13" type="ORF">ERS852573_00406</name>
    <name evidence="14" type="ORF">GT576_05275</name>
</gene>
<dbReference type="Proteomes" id="UP000449249">
    <property type="component" value="Unassembled WGS sequence"/>
</dbReference>
<dbReference type="Gene3D" id="3.30.565.10">
    <property type="entry name" value="Histidine kinase-like ATPase, C-terminal domain"/>
    <property type="match status" value="1"/>
</dbReference>
<evidence type="ECO:0000256" key="2">
    <source>
        <dbReference type="ARBA" id="ARBA00004651"/>
    </source>
</evidence>
<dbReference type="InterPro" id="IPR004358">
    <property type="entry name" value="Sig_transdc_His_kin-like_C"/>
</dbReference>
<evidence type="ECO:0000256" key="5">
    <source>
        <dbReference type="ARBA" id="ARBA00022679"/>
    </source>
</evidence>
<reference evidence="14 16" key="2">
    <citation type="journal article" date="2019" name="Nat. Med.">
        <title>A library of human gut bacterial isolates paired with longitudinal multiomics data enables mechanistic microbiome research.</title>
        <authorList>
            <person name="Poyet M."/>
            <person name="Groussin M."/>
            <person name="Gibbons S.M."/>
            <person name="Avila-Pacheco J."/>
            <person name="Jiang X."/>
            <person name="Kearney S.M."/>
            <person name="Perrotta A.R."/>
            <person name="Berdy B."/>
            <person name="Zhao S."/>
            <person name="Lieberman T.D."/>
            <person name="Swanson P.K."/>
            <person name="Smith M."/>
            <person name="Roesemann S."/>
            <person name="Alexander J.E."/>
            <person name="Rich S.A."/>
            <person name="Livny J."/>
            <person name="Vlamakis H."/>
            <person name="Clish C."/>
            <person name="Bullock K."/>
            <person name="Deik A."/>
            <person name="Scott J."/>
            <person name="Pierce K.A."/>
            <person name="Xavier R.J."/>
            <person name="Alm E.J."/>
        </authorList>
    </citation>
    <scope>NUCLEOTIDE SEQUENCE [LARGE SCALE GENOMIC DNA]</scope>
    <source>
        <strain evidence="14 16">BIOML-A1</strain>
    </source>
</reference>
<dbReference type="PANTHER" id="PTHR45453:SF2">
    <property type="entry name" value="HISTIDINE KINASE"/>
    <property type="match status" value="1"/>
</dbReference>
<evidence type="ECO:0000313" key="15">
    <source>
        <dbReference type="Proteomes" id="UP000095597"/>
    </source>
</evidence>
<keyword evidence="5 13" id="KW-0808">Transferase</keyword>
<feature type="transmembrane region" description="Helical" evidence="11">
    <location>
        <begin position="38"/>
        <end position="56"/>
    </location>
</feature>